<evidence type="ECO:0000313" key="1">
    <source>
        <dbReference type="EMBL" id="MBO8472072.1"/>
    </source>
</evidence>
<gene>
    <name evidence="1" type="ORF">IAB81_00375</name>
</gene>
<evidence type="ECO:0000313" key="2">
    <source>
        <dbReference type="Proteomes" id="UP000823604"/>
    </source>
</evidence>
<dbReference type="AlphaFoldDB" id="A0A9D9IFV2"/>
<dbReference type="InterPro" id="IPR029470">
    <property type="entry name" value="PDDEXK_4"/>
</dbReference>
<dbReference type="EMBL" id="JADIMA010000007">
    <property type="protein sequence ID" value="MBO8472072.1"/>
    <property type="molecule type" value="Genomic_DNA"/>
</dbReference>
<comment type="caution">
    <text evidence="1">The sequence shown here is derived from an EMBL/GenBank/DDBJ whole genome shotgun (WGS) entry which is preliminary data.</text>
</comment>
<dbReference type="Pfam" id="PF14281">
    <property type="entry name" value="PDDEXK_4"/>
    <property type="match status" value="1"/>
</dbReference>
<reference evidence="1" key="2">
    <citation type="journal article" date="2021" name="PeerJ">
        <title>Extensive microbial diversity within the chicken gut microbiome revealed by metagenomics and culture.</title>
        <authorList>
            <person name="Gilroy R."/>
            <person name="Ravi A."/>
            <person name="Getino M."/>
            <person name="Pursley I."/>
            <person name="Horton D.L."/>
            <person name="Alikhan N.F."/>
            <person name="Baker D."/>
            <person name="Gharbi K."/>
            <person name="Hall N."/>
            <person name="Watson M."/>
            <person name="Adriaenssens E.M."/>
            <person name="Foster-Nyarko E."/>
            <person name="Jarju S."/>
            <person name="Secka A."/>
            <person name="Antonio M."/>
            <person name="Oren A."/>
            <person name="Chaudhuri R.R."/>
            <person name="La Ragione R."/>
            <person name="Hildebrand F."/>
            <person name="Pallen M.J."/>
        </authorList>
    </citation>
    <scope>NUCLEOTIDE SEQUENCE</scope>
    <source>
        <strain evidence="1">B1-8020</strain>
    </source>
</reference>
<accession>A0A9D9IFV2</accession>
<sequence>MAYFDLLYGFSCISGMSVRKKEDIHSKILAIFLSYGKDGYAALKSFLKTISSSDVRFTELNVRNPNIGFNDNFVDISIKDEQYYIIIENKIKGAKDGPSQLARYIEGAVHGAHYDQKDVYLIYLTLDNSTDVSKQSWRRCNNGKKTDYENDFRGRYKHVTYRDHILPWLKNDLKRIVGDDRNLIGFVDIYIKCIEGTENEEAILKYINDNRGSWQEAMLEMYDSQDSSVWQRYASWLRAYRPCIHSQWSVS</sequence>
<dbReference type="Proteomes" id="UP000823604">
    <property type="component" value="Unassembled WGS sequence"/>
</dbReference>
<name>A0A9D9IFV2_9BACT</name>
<protein>
    <submittedName>
        <fullName evidence="1">PD-(D/E)XK nuclease family protein</fullName>
    </submittedName>
</protein>
<reference evidence="1" key="1">
    <citation type="submission" date="2020-10" db="EMBL/GenBank/DDBJ databases">
        <authorList>
            <person name="Gilroy R."/>
        </authorList>
    </citation>
    <scope>NUCLEOTIDE SEQUENCE</scope>
    <source>
        <strain evidence="1">B1-8020</strain>
    </source>
</reference>
<organism evidence="1 2">
    <name type="scientific">Candidatus Merdivivens pullicola</name>
    <dbReference type="NCBI Taxonomy" id="2840872"/>
    <lineage>
        <taxon>Bacteria</taxon>
        <taxon>Pseudomonadati</taxon>
        <taxon>Bacteroidota</taxon>
        <taxon>Bacteroidia</taxon>
        <taxon>Bacteroidales</taxon>
        <taxon>Muribaculaceae</taxon>
        <taxon>Muribaculaceae incertae sedis</taxon>
        <taxon>Candidatus Merdivivens</taxon>
    </lineage>
</organism>
<proteinExistence type="predicted"/>